<reference evidence="2 3" key="1">
    <citation type="journal article" date="2021" name="ISME Commun">
        <title>Automated analysis of genomic sequences facilitates high-throughput and comprehensive description of bacteria.</title>
        <authorList>
            <person name="Hitch T.C.A."/>
        </authorList>
    </citation>
    <scope>NUCLEOTIDE SEQUENCE [LARGE SCALE GENOMIC DNA]</scope>
    <source>
        <strain evidence="2 3">Sanger_31</strain>
    </source>
</reference>
<protein>
    <submittedName>
        <fullName evidence="2">Uncharacterized protein</fullName>
    </submittedName>
</protein>
<dbReference type="Proteomes" id="UP001208131">
    <property type="component" value="Unassembled WGS sequence"/>
</dbReference>
<evidence type="ECO:0000256" key="1">
    <source>
        <dbReference type="SAM" id="Phobius"/>
    </source>
</evidence>
<evidence type="ECO:0000313" key="3">
    <source>
        <dbReference type="Proteomes" id="UP001208131"/>
    </source>
</evidence>
<dbReference type="RefSeq" id="WP_267301435.1">
    <property type="nucleotide sequence ID" value="NZ_JAOQJZ010000010.1"/>
</dbReference>
<keyword evidence="1" id="KW-0812">Transmembrane</keyword>
<dbReference type="SUPFAM" id="SSF52309">
    <property type="entry name" value="N-(deoxy)ribosyltransferase-like"/>
    <property type="match status" value="1"/>
</dbReference>
<keyword evidence="3" id="KW-1185">Reference proteome</keyword>
<keyword evidence="1" id="KW-0472">Membrane</keyword>
<name>A0AAE3IHA8_9FIRM</name>
<keyword evidence="1" id="KW-1133">Transmembrane helix</keyword>
<accession>A0AAE3IHA8</accession>
<dbReference type="EMBL" id="JAOQJZ010000010">
    <property type="protein sequence ID" value="MCU6706286.1"/>
    <property type="molecule type" value="Genomic_DNA"/>
</dbReference>
<organism evidence="2 3">
    <name type="scientific">Hominimerdicola aceti</name>
    <dbReference type="NCBI Taxonomy" id="2981726"/>
    <lineage>
        <taxon>Bacteria</taxon>
        <taxon>Bacillati</taxon>
        <taxon>Bacillota</taxon>
        <taxon>Clostridia</taxon>
        <taxon>Eubacteriales</taxon>
        <taxon>Oscillospiraceae</taxon>
        <taxon>Hominimerdicola</taxon>
    </lineage>
</organism>
<dbReference type="AlphaFoldDB" id="A0AAE3IHA8"/>
<evidence type="ECO:0000313" key="2">
    <source>
        <dbReference type="EMBL" id="MCU6706286.1"/>
    </source>
</evidence>
<proteinExistence type="predicted"/>
<feature type="transmembrane region" description="Helical" evidence="1">
    <location>
        <begin position="27"/>
        <end position="53"/>
    </location>
</feature>
<gene>
    <name evidence="2" type="ORF">OCV57_10185</name>
</gene>
<comment type="caution">
    <text evidence="2">The sequence shown here is derived from an EMBL/GenBank/DDBJ whole genome shotgun (WGS) entry which is preliminary data.</text>
</comment>
<feature type="transmembrane region" description="Helical" evidence="1">
    <location>
        <begin position="65"/>
        <end position="90"/>
    </location>
</feature>
<sequence length="318" mass="34151">MKKAVGRNSKTAAKKVGEWCKEHWKEILITVTIVIGAVLAIVAVVATGGMALVPLLTTVLTTFGVSAGLATTITTITSLSVASIAILSAFGSGTLNILDTWWNIDDSVFNTFQNILNWTSTISNCFYSIGSIYSSVKGISNADLRNYGKQWTTNPQFRSAISGASEYNFTLKSDSSTFWSGIGDEGICNGDQIAANCADKMGRSILETTLSSKGIELPNWDVSNPSTISAWNSASSSYAMHSSGNVEALLGNTVRPTSVWNVFERTILRINPNVVNITIYTPTAVNVITHTTQVGSLIRSLFIGTSQTGILLNDWNKK</sequence>